<organism evidence="3 4">
    <name type="scientific">Arenibacter algicola</name>
    <dbReference type="NCBI Taxonomy" id="616991"/>
    <lineage>
        <taxon>Bacteria</taxon>
        <taxon>Pseudomonadati</taxon>
        <taxon>Bacteroidota</taxon>
        <taxon>Flavobacteriia</taxon>
        <taxon>Flavobacteriales</taxon>
        <taxon>Flavobacteriaceae</taxon>
        <taxon>Arenibacter</taxon>
    </lineage>
</organism>
<reference evidence="3 4" key="1">
    <citation type="submission" date="2019-06" db="EMBL/GenBank/DDBJ databases">
        <title>A large-scale integrated study on North Sea by COGITO (Coastal Microbe Genomic &amp; Taxonomic Observatory).</title>
        <authorList>
            <person name="Teeling H."/>
        </authorList>
    </citation>
    <scope>NUCLEOTIDE SEQUENCE [LARGE SCALE GENOMIC DNA]</scope>
    <source>
        <strain evidence="3 4">MAR_2009_79</strain>
    </source>
</reference>
<sequence>MKILRPYLIFALSFFIAACSKESTVAEESQIQNFTLTVAANEGGSVSTTGGTYKKGTEVTITATPNSEFLFDKWSNGSTDNPLKIIITTAMDLTATFEKKNYTLTINIVGEGTINEEVVNTNKVATDYESGSTVKLTPEPSEEWIFVGWTGAVESTESPIEILVDEAKQITATFVPVQYNLMVTSGQGGTVDNVSGQYDAGSQITITATPESDFIFSHWSDDLEENPRTITITSDLEISAMFQDKSQIEDGFYLHIGTIIEGEFYGYDSTFVFEYLNNEAISSGTVYTDLASFPIFKDIGYVPGQPDEALSDVLISRNRINREYLNAGILNSWVLEKIDESEIPNKRTHEEIMALVQGKGFWSDPVYSQIDPLVPESYVRAFLADAERHGLDLSFVDVNQILIEFREEGTAGASHLSCVDDERVHLSYTTAFWKSTSYFDIQNERLTVMYHELGHDILNSGHPSTGDMKQFMNQALGDVGPIVWDDSNPMFSFRRMVDDMFSGVGLDYPCTNGAIDYSSNSTKSSKSTRYSGECFPFKKQDLPIFK</sequence>
<evidence type="ECO:0000259" key="2">
    <source>
        <dbReference type="Pfam" id="PF18998"/>
    </source>
</evidence>
<dbReference type="InterPro" id="IPR044060">
    <property type="entry name" value="Bacterial_rp_domain"/>
</dbReference>
<protein>
    <recommendedName>
        <fullName evidence="2">Bacterial repeat domain-containing protein</fullName>
    </recommendedName>
</protein>
<feature type="chain" id="PRO_5046249636" description="Bacterial repeat domain-containing protein" evidence="1">
    <location>
        <begin position="21"/>
        <end position="546"/>
    </location>
</feature>
<feature type="domain" description="Bacterial repeat" evidence="2">
    <location>
        <begin position="179"/>
        <end position="245"/>
    </location>
</feature>
<evidence type="ECO:0000313" key="3">
    <source>
        <dbReference type="EMBL" id="TQO39573.1"/>
    </source>
</evidence>
<keyword evidence="4" id="KW-1185">Reference proteome</keyword>
<comment type="caution">
    <text evidence="3">The sequence shown here is derived from an EMBL/GenBank/DDBJ whole genome shotgun (WGS) entry which is preliminary data.</text>
</comment>
<feature type="domain" description="Bacterial repeat" evidence="2">
    <location>
        <begin position="35"/>
        <end position="100"/>
    </location>
</feature>
<keyword evidence="1" id="KW-0732">Signal</keyword>
<dbReference type="RefSeq" id="WP_142190815.1">
    <property type="nucleotide sequence ID" value="NZ_VHIF01000001.1"/>
</dbReference>
<name>A0ABY3AGC0_9FLAO</name>
<evidence type="ECO:0000256" key="1">
    <source>
        <dbReference type="SAM" id="SignalP"/>
    </source>
</evidence>
<dbReference type="Pfam" id="PF18998">
    <property type="entry name" value="Flg_new_2"/>
    <property type="match status" value="3"/>
</dbReference>
<accession>A0ABY3AGC0</accession>
<feature type="domain" description="Bacterial repeat" evidence="2">
    <location>
        <begin position="102"/>
        <end position="177"/>
    </location>
</feature>
<gene>
    <name evidence="3" type="ORF">GQ41_4252</name>
</gene>
<evidence type="ECO:0000313" key="4">
    <source>
        <dbReference type="Proteomes" id="UP000315363"/>
    </source>
</evidence>
<dbReference type="Proteomes" id="UP000315363">
    <property type="component" value="Unassembled WGS sequence"/>
</dbReference>
<dbReference type="EMBL" id="VHIF01000001">
    <property type="protein sequence ID" value="TQO39573.1"/>
    <property type="molecule type" value="Genomic_DNA"/>
</dbReference>
<feature type="signal peptide" evidence="1">
    <location>
        <begin position="1"/>
        <end position="20"/>
    </location>
</feature>
<proteinExistence type="predicted"/>
<dbReference type="PROSITE" id="PS51257">
    <property type="entry name" value="PROKAR_LIPOPROTEIN"/>
    <property type="match status" value="1"/>
</dbReference>